<proteinExistence type="predicted"/>
<reference evidence="1" key="2">
    <citation type="submission" date="2025-09" db="UniProtKB">
        <authorList>
            <consortium name="Ensembl"/>
        </authorList>
    </citation>
    <scope>IDENTIFICATION</scope>
</reference>
<dbReference type="Pfam" id="PF09776">
    <property type="entry name" value="Mitoc_L55"/>
    <property type="match status" value="1"/>
</dbReference>
<organism evidence="1 2">
    <name type="scientific">Pelusios castaneus</name>
    <name type="common">West African mud turtle</name>
    <dbReference type="NCBI Taxonomy" id="367368"/>
    <lineage>
        <taxon>Eukaryota</taxon>
        <taxon>Metazoa</taxon>
        <taxon>Chordata</taxon>
        <taxon>Craniata</taxon>
        <taxon>Vertebrata</taxon>
        <taxon>Euteleostomi</taxon>
        <taxon>Archelosauria</taxon>
        <taxon>Testudinata</taxon>
        <taxon>Testudines</taxon>
        <taxon>Pleurodira</taxon>
        <taxon>Pelomedusidae</taxon>
        <taxon>Pelusios</taxon>
    </lineage>
</organism>
<protein>
    <recommendedName>
        <fullName evidence="3">39S ribosomal protein L55, mitochondrial</fullName>
    </recommendedName>
</protein>
<dbReference type="Proteomes" id="UP000694393">
    <property type="component" value="Unplaced"/>
</dbReference>
<name>A0A8C8RQ19_9SAUR</name>
<dbReference type="Gene3D" id="6.20.130.20">
    <property type="entry name" value="Mitochondrial ribosomal protein L55"/>
    <property type="match status" value="1"/>
</dbReference>
<evidence type="ECO:0000313" key="1">
    <source>
        <dbReference type="Ensembl" id="ENSPCEP00000008173.1"/>
    </source>
</evidence>
<dbReference type="PANTHER" id="PTHR34095">
    <property type="entry name" value="39S RIBOSOMAL PROTEIN L55, MITOCHONDRIAL"/>
    <property type="match status" value="1"/>
</dbReference>
<dbReference type="GO" id="GO:0006412">
    <property type="term" value="P:translation"/>
    <property type="evidence" value="ECO:0007669"/>
    <property type="project" value="TreeGrafter"/>
</dbReference>
<dbReference type="Ensembl" id="ENSPCET00000008459.1">
    <property type="protein sequence ID" value="ENSPCEP00000008173.1"/>
    <property type="gene ID" value="ENSPCEG00000006583.1"/>
</dbReference>
<dbReference type="AlphaFoldDB" id="A0A8C8RQ19"/>
<accession>A0A8C8RQ19</accession>
<keyword evidence="2" id="KW-1185">Reference proteome</keyword>
<dbReference type="InterPro" id="IPR018615">
    <property type="entry name" value="Ribosomal_mL55"/>
</dbReference>
<dbReference type="GO" id="GO:0005762">
    <property type="term" value="C:mitochondrial large ribosomal subunit"/>
    <property type="evidence" value="ECO:0007669"/>
    <property type="project" value="InterPro"/>
</dbReference>
<evidence type="ECO:0008006" key="3">
    <source>
        <dbReference type="Google" id="ProtNLM"/>
    </source>
</evidence>
<sequence>MAALSRTLGLLRQNAVPRLLPIACHLHTSLSQCNSNRASITRIRRQTYGRHYPVLLVRPDGSTFHIRYQESKRILLMPVDLSTLSEAERKARLQKRGPQKAKSTEKKVFDDEFNLDEYRKFWKK</sequence>
<dbReference type="InterPro" id="IPR044884">
    <property type="entry name" value="Ribosomal_mL55_sf"/>
</dbReference>
<evidence type="ECO:0000313" key="2">
    <source>
        <dbReference type="Proteomes" id="UP000694393"/>
    </source>
</evidence>
<dbReference type="PANTHER" id="PTHR34095:SF1">
    <property type="entry name" value="LARGE RIBOSOMAL SUBUNIT PROTEIN ML55"/>
    <property type="match status" value="1"/>
</dbReference>
<reference evidence="1" key="1">
    <citation type="submission" date="2025-08" db="UniProtKB">
        <authorList>
            <consortium name="Ensembl"/>
        </authorList>
    </citation>
    <scope>IDENTIFICATION</scope>
</reference>
<dbReference type="GO" id="GO:0003735">
    <property type="term" value="F:structural constituent of ribosome"/>
    <property type="evidence" value="ECO:0007669"/>
    <property type="project" value="InterPro"/>
</dbReference>